<sequence length="630" mass="71281">MARRSNRNQSGVRGPNSALTEFLRVEGITDAFRRRQERGDPTSREESPADRNETEDSEVSLPSVPLDIHENNLDGEVDEEEKAIRQAARRKRRAAKRRSGGRFPSDSDDDDDNDDNYSDDDVLGNGFKKFGEEDNCVDCGKIFNMTVYSRYDRARKGYLCESCNENLKQREKTARRNQLNARKKRKKVAQALLDKSSIQMPTLQDICIKKITQNIDDVDALGDIGQTNMNKISMILSKNRSLNNSTMTLFLHPGLKVLDFWDCSNVDSDSLNKIASYCPNLESLTLFMCGYFHNDNLKYYSSHLQNLTELSLNGPFLISDSMWQEYFENGGSRLSKFEIRNTHRFGNDSLISLLENCGSKLTKLKLSRLDGLDSAPVYELIPHYLSTSNLTSLEISYPYKEELITDDLLINILSVTGESLTSLNVDGCSNLTDRFLTEGIVRFCPNLTHVSMKLLDQLTDEGFAAAFREYSNVNSGGLINVQLTKCTGLGNNAIYSLLHHSAQTLVELSLNSIYNVDKDFLFQIFTDDYHPLKKSLKDSIESTSRRTEVHSSDEGNDETGMTKFYGKINFPLLTTLDIGFVRAVDDEILNFISDNCSKLTILETYGNNRCTLRANVRNDLMVIGRQNDIL</sequence>
<dbReference type="OMA" id="ACRHISR"/>
<reference evidence="3 4" key="1">
    <citation type="journal article" date="2004" name="Nature">
        <title>Genome evolution in yeasts.</title>
        <authorList>
            <consortium name="Genolevures"/>
            <person name="Dujon B."/>
            <person name="Sherman D."/>
            <person name="Fischer G."/>
            <person name="Durrens P."/>
            <person name="Casaregola S."/>
            <person name="Lafontaine I."/>
            <person name="de Montigny J."/>
            <person name="Marck C."/>
            <person name="Neuveglise C."/>
            <person name="Talla E."/>
            <person name="Goffard N."/>
            <person name="Frangeul L."/>
            <person name="Aigle M."/>
            <person name="Anthouard V."/>
            <person name="Babour A."/>
            <person name="Barbe V."/>
            <person name="Barnay S."/>
            <person name="Blanchin S."/>
            <person name="Beckerich J.M."/>
            <person name="Beyne E."/>
            <person name="Bleykasten C."/>
            <person name="Boisrame A."/>
            <person name="Boyer J."/>
            <person name="Cattolico L."/>
            <person name="Confanioleri F."/>
            <person name="de Daruvar A."/>
            <person name="Despons L."/>
            <person name="Fabre E."/>
            <person name="Fairhead C."/>
            <person name="Ferry-Dumazet H."/>
            <person name="Groppi A."/>
            <person name="Hantraye F."/>
            <person name="Hennequin C."/>
            <person name="Jauniaux N."/>
            <person name="Joyet P."/>
            <person name="Kachouri R."/>
            <person name="Kerrest A."/>
            <person name="Koszul R."/>
            <person name="Lemaire M."/>
            <person name="Lesur I."/>
            <person name="Ma L."/>
            <person name="Muller H."/>
            <person name="Nicaud J.M."/>
            <person name="Nikolski M."/>
            <person name="Oztas S."/>
            <person name="Ozier-Kalogeropoulos O."/>
            <person name="Pellenz S."/>
            <person name="Potier S."/>
            <person name="Richard G.F."/>
            <person name="Straub M.L."/>
            <person name="Suleau A."/>
            <person name="Swennene D."/>
            <person name="Tekaia F."/>
            <person name="Wesolowski-Louvel M."/>
            <person name="Westhof E."/>
            <person name="Wirth B."/>
            <person name="Zeniou-Meyer M."/>
            <person name="Zivanovic I."/>
            <person name="Bolotin-Fukuhara M."/>
            <person name="Thierry A."/>
            <person name="Bouchier C."/>
            <person name="Caudron B."/>
            <person name="Scarpelli C."/>
            <person name="Gaillardin C."/>
            <person name="Weissenbach J."/>
            <person name="Wincker P."/>
            <person name="Souciet J.L."/>
        </authorList>
    </citation>
    <scope>NUCLEOTIDE SEQUENCE [LARGE SCALE GENOMIC DNA]</scope>
    <source>
        <strain evidence="4">ATCC 36239 / CBS 767 / BCRC 21394 / JCM 1990 / NBRC 0083 / IGC 2968</strain>
    </source>
</reference>
<dbReference type="InterPro" id="IPR006553">
    <property type="entry name" value="Leu-rich_rpt_Cys-con_subtyp"/>
</dbReference>
<feature type="compositionally biased region" description="Basic and acidic residues" evidence="1">
    <location>
        <begin position="31"/>
        <end position="54"/>
    </location>
</feature>
<name>Q6BXC5_DEBHA</name>
<evidence type="ECO:0000313" key="4">
    <source>
        <dbReference type="Proteomes" id="UP000000599"/>
    </source>
</evidence>
<dbReference type="VEuPathDB" id="FungiDB:DEHA2B04202g"/>
<keyword evidence="4" id="KW-1185">Reference proteome</keyword>
<dbReference type="AlphaFoldDB" id="Q6BXC5"/>
<dbReference type="STRING" id="284592.Q6BXC5"/>
<proteinExistence type="predicted"/>
<dbReference type="HOGENOM" id="CLU_006598_2_1_1"/>
<dbReference type="OrthoDB" id="1924287at2759"/>
<gene>
    <name evidence="3" type="ordered locus">DEHA2B04202g</name>
</gene>
<dbReference type="eggNOG" id="KOG1947">
    <property type="taxonomic scope" value="Eukaryota"/>
</dbReference>
<accession>Q6BXC5</accession>
<dbReference type="SMART" id="SM00367">
    <property type="entry name" value="LRR_CC"/>
    <property type="match status" value="6"/>
</dbReference>
<dbReference type="SUPFAM" id="SSF52047">
    <property type="entry name" value="RNI-like"/>
    <property type="match status" value="1"/>
</dbReference>
<dbReference type="GeneID" id="2913228"/>
<dbReference type="Gene3D" id="3.80.10.10">
    <property type="entry name" value="Ribonuclease Inhibitor"/>
    <property type="match status" value="2"/>
</dbReference>
<dbReference type="InterPro" id="IPR032675">
    <property type="entry name" value="LRR_dom_sf"/>
</dbReference>
<protein>
    <submittedName>
        <fullName evidence="3">DEHA2B04202p</fullName>
    </submittedName>
</protein>
<dbReference type="KEGG" id="dha:DEHA2B04202g"/>
<dbReference type="GO" id="GO:0019005">
    <property type="term" value="C:SCF ubiquitin ligase complex"/>
    <property type="evidence" value="ECO:0007669"/>
    <property type="project" value="TreeGrafter"/>
</dbReference>
<feature type="domain" description="DNA repair protein rhp7 treble clef" evidence="2">
    <location>
        <begin position="130"/>
        <end position="169"/>
    </location>
</feature>
<evidence type="ECO:0000256" key="1">
    <source>
        <dbReference type="SAM" id="MobiDB-lite"/>
    </source>
</evidence>
<dbReference type="Pfam" id="PF23550">
    <property type="entry name" value="zf_Tbcl_Rhp7"/>
    <property type="match status" value="1"/>
</dbReference>
<feature type="compositionally biased region" description="Basic residues" evidence="1">
    <location>
        <begin position="87"/>
        <end position="100"/>
    </location>
</feature>
<dbReference type="FunCoup" id="Q6BXC5">
    <property type="interactions" value="40"/>
</dbReference>
<evidence type="ECO:0000259" key="2">
    <source>
        <dbReference type="Pfam" id="PF23550"/>
    </source>
</evidence>
<organism evidence="3 4">
    <name type="scientific">Debaryomyces hansenii (strain ATCC 36239 / CBS 767 / BCRC 21394 / JCM 1990 / NBRC 0083 / IGC 2968)</name>
    <name type="common">Yeast</name>
    <name type="synonym">Torulaspora hansenii</name>
    <dbReference type="NCBI Taxonomy" id="284592"/>
    <lineage>
        <taxon>Eukaryota</taxon>
        <taxon>Fungi</taxon>
        <taxon>Dikarya</taxon>
        <taxon>Ascomycota</taxon>
        <taxon>Saccharomycotina</taxon>
        <taxon>Pichiomycetes</taxon>
        <taxon>Debaryomycetaceae</taxon>
        <taxon>Debaryomyces</taxon>
    </lineage>
</organism>
<dbReference type="RefSeq" id="XP_457144.2">
    <property type="nucleotide sequence ID" value="XM_457144.1"/>
</dbReference>
<dbReference type="PANTHER" id="PTHR13318">
    <property type="entry name" value="PARTNER OF PAIRED, ISOFORM B-RELATED"/>
    <property type="match status" value="1"/>
</dbReference>
<dbReference type="EMBL" id="CR382134">
    <property type="protein sequence ID" value="CAG85138.2"/>
    <property type="molecule type" value="Genomic_DNA"/>
</dbReference>
<dbReference type="InParanoid" id="Q6BXC5"/>
<feature type="compositionally biased region" description="Acidic residues" evidence="1">
    <location>
        <begin position="106"/>
        <end position="118"/>
    </location>
</feature>
<evidence type="ECO:0000313" key="3">
    <source>
        <dbReference type="EMBL" id="CAG85138.2"/>
    </source>
</evidence>
<dbReference type="Proteomes" id="UP000000599">
    <property type="component" value="Chromosome B"/>
</dbReference>
<feature type="region of interest" description="Disordered" evidence="1">
    <location>
        <begin position="1"/>
        <end position="118"/>
    </location>
</feature>
<dbReference type="InterPro" id="IPR056451">
    <property type="entry name" value="Znf_Tbcl_Rhp7"/>
</dbReference>
<dbReference type="GO" id="GO:0031146">
    <property type="term" value="P:SCF-dependent proteasomal ubiquitin-dependent protein catabolic process"/>
    <property type="evidence" value="ECO:0007669"/>
    <property type="project" value="TreeGrafter"/>
</dbReference>